<evidence type="ECO:0000313" key="3">
    <source>
        <dbReference type="Proteomes" id="UP001500363"/>
    </source>
</evidence>
<keyword evidence="3" id="KW-1185">Reference proteome</keyword>
<protein>
    <submittedName>
        <fullName evidence="2">HD domain-containing protein</fullName>
    </submittedName>
</protein>
<dbReference type="InterPro" id="IPR003607">
    <property type="entry name" value="HD/PDEase_dom"/>
</dbReference>
<dbReference type="EMBL" id="BAAANC010000001">
    <property type="protein sequence ID" value="GAA1521520.1"/>
    <property type="molecule type" value="Genomic_DNA"/>
</dbReference>
<name>A0ABP4LDF5_9ACTN</name>
<dbReference type="Proteomes" id="UP001500363">
    <property type="component" value="Unassembled WGS sequence"/>
</dbReference>
<dbReference type="Pfam" id="PF01966">
    <property type="entry name" value="HD"/>
    <property type="match status" value="1"/>
</dbReference>
<sequence>MTQTTSNPTTIAGITIPDSPLAVEATTLIRETTTPLIFHHSRRVFLFGSLQARALGITPDPELLYVAALFHDTGLVAPYRSDDQRFELDGADQARAFLLNHGRSEDDAQTVWTAIALHTTPEVPYKLAPEIAATTAGVETDVLGLRLTNLQATEIEEVTSAHPRPDFKRQILQAFTDGFKHRPDTTFGTVNADVLEHFVPGYRHIDFVDVIQNSTWPE</sequence>
<dbReference type="InterPro" id="IPR006674">
    <property type="entry name" value="HD_domain"/>
</dbReference>
<reference evidence="3" key="1">
    <citation type="journal article" date="2019" name="Int. J. Syst. Evol. Microbiol.">
        <title>The Global Catalogue of Microorganisms (GCM) 10K type strain sequencing project: providing services to taxonomists for standard genome sequencing and annotation.</title>
        <authorList>
            <consortium name="The Broad Institute Genomics Platform"/>
            <consortium name="The Broad Institute Genome Sequencing Center for Infectious Disease"/>
            <person name="Wu L."/>
            <person name="Ma J."/>
        </authorList>
    </citation>
    <scope>NUCLEOTIDE SEQUENCE [LARGE SCALE GENOMIC DNA]</scope>
    <source>
        <strain evidence="3">JCM 14303</strain>
    </source>
</reference>
<gene>
    <name evidence="2" type="ORF">GCM10009741_23250</name>
</gene>
<dbReference type="Gene3D" id="1.10.3210.10">
    <property type="entry name" value="Hypothetical protein af1432"/>
    <property type="match status" value="1"/>
</dbReference>
<proteinExistence type="predicted"/>
<feature type="domain" description="HD" evidence="1">
    <location>
        <begin position="38"/>
        <end position="124"/>
    </location>
</feature>
<dbReference type="PANTHER" id="PTHR35569">
    <property type="entry name" value="CYANAMIDE HYDRATASE DDI2-RELATED"/>
    <property type="match status" value="1"/>
</dbReference>
<organism evidence="2 3">
    <name type="scientific">Kribbella lupini</name>
    <dbReference type="NCBI Taxonomy" id="291602"/>
    <lineage>
        <taxon>Bacteria</taxon>
        <taxon>Bacillati</taxon>
        <taxon>Actinomycetota</taxon>
        <taxon>Actinomycetes</taxon>
        <taxon>Propionibacteriales</taxon>
        <taxon>Kribbellaceae</taxon>
        <taxon>Kribbella</taxon>
    </lineage>
</organism>
<accession>A0ABP4LDF5</accession>
<evidence type="ECO:0000313" key="2">
    <source>
        <dbReference type="EMBL" id="GAA1521520.1"/>
    </source>
</evidence>
<evidence type="ECO:0000259" key="1">
    <source>
        <dbReference type="Pfam" id="PF01966"/>
    </source>
</evidence>
<dbReference type="CDD" id="cd00077">
    <property type="entry name" value="HDc"/>
    <property type="match status" value="1"/>
</dbReference>
<dbReference type="SUPFAM" id="SSF109604">
    <property type="entry name" value="HD-domain/PDEase-like"/>
    <property type="match status" value="1"/>
</dbReference>
<dbReference type="PANTHER" id="PTHR35569:SF1">
    <property type="entry name" value="CYANAMIDE HYDRATASE DDI2-RELATED"/>
    <property type="match status" value="1"/>
</dbReference>
<dbReference type="RefSeq" id="WP_344172940.1">
    <property type="nucleotide sequence ID" value="NZ_BAAANC010000001.1"/>
</dbReference>
<comment type="caution">
    <text evidence="2">The sequence shown here is derived from an EMBL/GenBank/DDBJ whole genome shotgun (WGS) entry which is preliminary data.</text>
</comment>